<name>A0A2A6RQ60_9CHLR</name>
<proteinExistence type="predicted"/>
<comment type="caution">
    <text evidence="1">The sequence shown here is derived from an EMBL/GenBank/DDBJ whole genome shotgun (WGS) entry which is preliminary data.</text>
</comment>
<reference evidence="2" key="1">
    <citation type="submission" date="2017-08" db="EMBL/GenBank/DDBJ databases">
        <authorList>
            <person name="Grouzdev D.S."/>
            <person name="Gaisin V.A."/>
            <person name="Rysina M.S."/>
            <person name="Gorlenko V.M."/>
        </authorList>
    </citation>
    <scope>NUCLEOTIDE SEQUENCE [LARGE SCALE GENOMIC DNA]</scope>
    <source>
        <strain evidence="2">Kir15-3F</strain>
    </source>
</reference>
<dbReference type="AlphaFoldDB" id="A0A2A6RQ60"/>
<accession>A0A2A6RQ60</accession>
<dbReference type="Proteomes" id="UP000220527">
    <property type="component" value="Unassembled WGS sequence"/>
</dbReference>
<protein>
    <submittedName>
        <fullName evidence="1">Uncharacterized protein</fullName>
    </submittedName>
</protein>
<evidence type="ECO:0000313" key="2">
    <source>
        <dbReference type="Proteomes" id="UP000220527"/>
    </source>
</evidence>
<dbReference type="EMBL" id="NQWI01000001">
    <property type="protein sequence ID" value="PDW05095.1"/>
    <property type="molecule type" value="Genomic_DNA"/>
</dbReference>
<organism evidence="1 2">
    <name type="scientific">Candidatus Viridilinea mediisalina</name>
    <dbReference type="NCBI Taxonomy" id="2024553"/>
    <lineage>
        <taxon>Bacteria</taxon>
        <taxon>Bacillati</taxon>
        <taxon>Chloroflexota</taxon>
        <taxon>Chloroflexia</taxon>
        <taxon>Chloroflexales</taxon>
        <taxon>Chloroflexineae</taxon>
        <taxon>Oscillochloridaceae</taxon>
        <taxon>Candidatus Viridilinea</taxon>
    </lineage>
</organism>
<keyword evidence="2" id="KW-1185">Reference proteome</keyword>
<sequence length="200" mass="22554">MAARSNALGELTRFWLQARHGCLIDESVAVRVPYGNSDIDLVAMRPDGMPWQLPDGTSLTRAIIETKDEHDFDAGGRDFAKRLRADVTALGDGLWIPKGEKAHFSMLRQEHFDKAVQIFGGEEFDRLFVVHALEQTTRSELGPILAPRRIYWLTVHELVDDLLTWYGPGKGQAALRHTLVGDMWHLLVGYCGMRRSRDVG</sequence>
<dbReference type="RefSeq" id="WP_097642115.1">
    <property type="nucleotide sequence ID" value="NZ_NQWI01000001.1"/>
</dbReference>
<evidence type="ECO:0000313" key="1">
    <source>
        <dbReference type="EMBL" id="PDW05095.1"/>
    </source>
</evidence>
<gene>
    <name evidence="1" type="ORF">CJ255_00440</name>
</gene>